<name>A0A654KF19_TAYEM</name>
<keyword evidence="6" id="KW-0564">Palmitate</keyword>
<sequence length="600" mass="66530">MKYVVTLPFIAILTACGGGSFKANDAFYPKDLLPPQPPKPKKFQDDPNAIKRPDAKELTKLSEPVSGFEVKVPLRNFHPKTVENRAPIKLDSLVFKKHNIKKKEDGSLTNIPHEAELKKIAQDNYTFFLHSHDKYKESRKRDYMNHVFAGYAFAEGSGINRKTPEKYFYDFTAYLFMQGDNPSVNLPVEKTIKYKGTWDYVTDAVDDSSRIKYEYNSEFAYKPGDRVGALSFHEAVQHDKNSYEKVEYGHTSEFEVNFGTKKLTGNLYRNSIVKDNAQEKVLRYAVKADVKGNRFVGDAVASKKEHPLFRKDAVLEGGFYGPNAEELGGRFATTDESLVGVFGASRNHPDLKDQSKDISLDKILDAKLINKKSLEVTDIDNFGDATRIVIDGRSFSLLQDDRNIKVSDKLKLDKSICCTNLDYVKFGSLDIVEKDKETKSNLYIQGERTPTSKIPSEGQVKYVGAWDSFYEGSSGKVNGDHPNPKGAVAGNNRAEFDVNFADRKINGSLIATNGTSAAFKITADIEKNGFTGKANTVDTNGLNIDPLSTGASDRIKVVDATVTGAFYGPDASEMGGSFNSNDKSNGKAAVVFGAKRQTLK</sequence>
<comment type="subcellular location">
    <subcellularLocation>
        <location evidence="2">Cell outer membrane</location>
        <topology evidence="2">Lipid-anchor</topology>
    </subcellularLocation>
    <subcellularLocation>
        <location evidence="1">Cell surface</location>
    </subcellularLocation>
</comment>
<dbReference type="InterPro" id="IPR035316">
    <property type="entry name" value="TbpB_C-lobe"/>
</dbReference>
<evidence type="ECO:0000313" key="13">
    <source>
        <dbReference type="EMBL" id="ADU91014.1"/>
    </source>
</evidence>
<evidence type="ECO:0000256" key="1">
    <source>
        <dbReference type="ARBA" id="ARBA00004241"/>
    </source>
</evidence>
<accession>A0A654KF19</accession>
<dbReference type="InterPro" id="IPR035313">
    <property type="entry name" value="TbpB_N-lobe"/>
</dbReference>
<feature type="domain" description="Transferrin-binding protein B C-lobe handle" evidence="11">
    <location>
        <begin position="362"/>
        <end position="449"/>
    </location>
</feature>
<evidence type="ECO:0000313" key="14">
    <source>
        <dbReference type="Proteomes" id="UP000007472"/>
    </source>
</evidence>
<keyword evidence="13" id="KW-0675">Receptor</keyword>
<organism evidence="13 14">
    <name type="scientific">Taylorella equigenitalis (strain MCE9)</name>
    <dbReference type="NCBI Taxonomy" id="937774"/>
    <lineage>
        <taxon>Bacteria</taxon>
        <taxon>Pseudomonadati</taxon>
        <taxon>Pseudomonadota</taxon>
        <taxon>Betaproteobacteria</taxon>
        <taxon>Burkholderiales</taxon>
        <taxon>Alcaligenaceae</taxon>
        <taxon>Taylorella</taxon>
    </lineage>
</organism>
<evidence type="ECO:0000256" key="3">
    <source>
        <dbReference type="ARBA" id="ARBA00022729"/>
    </source>
</evidence>
<dbReference type="InterPro" id="IPR001677">
    <property type="entry name" value="TbpB_B_D"/>
</dbReference>
<dbReference type="Gene3D" id="2.40.160.90">
    <property type="match status" value="2"/>
</dbReference>
<keyword evidence="8 13" id="KW-0449">Lipoprotein</keyword>
<dbReference type="InterPro" id="IPR038197">
    <property type="entry name" value="TbpB_C-lobe_sf"/>
</dbReference>
<evidence type="ECO:0000256" key="9">
    <source>
        <dbReference type="ARBA" id="ARBA00023628"/>
    </source>
</evidence>
<dbReference type="InterPro" id="IPR011250">
    <property type="entry name" value="OMP/PagP_B-barrel"/>
</dbReference>
<dbReference type="KEGG" id="teq:TEQUI_0058"/>
<dbReference type="PROSITE" id="PS51257">
    <property type="entry name" value="PROKAR_LIPOPROTEIN"/>
    <property type="match status" value="1"/>
</dbReference>
<keyword evidence="4" id="KW-0843">Virulence</keyword>
<evidence type="ECO:0000256" key="6">
    <source>
        <dbReference type="ARBA" id="ARBA00023139"/>
    </source>
</evidence>
<dbReference type="Pfam" id="PF17483">
    <property type="entry name" value="TbpB_C"/>
    <property type="match status" value="1"/>
</dbReference>
<dbReference type="EMBL" id="CP002456">
    <property type="protein sequence ID" value="ADU91014.1"/>
    <property type="molecule type" value="Genomic_DNA"/>
</dbReference>
<keyword evidence="3" id="KW-0732">Signal</keyword>
<evidence type="ECO:0000256" key="2">
    <source>
        <dbReference type="ARBA" id="ARBA00004459"/>
    </source>
</evidence>
<evidence type="ECO:0000256" key="8">
    <source>
        <dbReference type="ARBA" id="ARBA00023288"/>
    </source>
</evidence>
<dbReference type="GO" id="GO:0009279">
    <property type="term" value="C:cell outer membrane"/>
    <property type="evidence" value="ECO:0007669"/>
    <property type="project" value="UniProtKB-SubCell"/>
</dbReference>
<dbReference type="Pfam" id="PF17484">
    <property type="entry name" value="TbpB_A"/>
    <property type="match status" value="1"/>
</dbReference>
<dbReference type="Gene3D" id="2.40.128.240">
    <property type="match status" value="1"/>
</dbReference>
<feature type="domain" description="Transferrin-binding protein B C-lobe/N-lobe beta-barrel" evidence="10">
    <location>
        <begin position="454"/>
        <end position="596"/>
    </location>
</feature>
<dbReference type="Proteomes" id="UP000007472">
    <property type="component" value="Chromosome"/>
</dbReference>
<evidence type="ECO:0000256" key="7">
    <source>
        <dbReference type="ARBA" id="ARBA00023237"/>
    </source>
</evidence>
<evidence type="ECO:0000259" key="12">
    <source>
        <dbReference type="Pfam" id="PF17484"/>
    </source>
</evidence>
<dbReference type="SUPFAM" id="SSF56925">
    <property type="entry name" value="OMPA-like"/>
    <property type="match status" value="2"/>
</dbReference>
<keyword evidence="5" id="KW-0472">Membrane</keyword>
<dbReference type="Pfam" id="PF01298">
    <property type="entry name" value="TbpB_B_D"/>
    <property type="match status" value="2"/>
</dbReference>
<feature type="domain" description="Transferrin-binding protein B C-lobe/N-lobe beta-barrel" evidence="10">
    <location>
        <begin position="186"/>
        <end position="346"/>
    </location>
</feature>
<evidence type="ECO:0000259" key="11">
    <source>
        <dbReference type="Pfam" id="PF17483"/>
    </source>
</evidence>
<gene>
    <name evidence="13" type="ordered locus">TEQUI_0058</name>
</gene>
<evidence type="ECO:0000259" key="10">
    <source>
        <dbReference type="Pfam" id="PF01298"/>
    </source>
</evidence>
<proteinExistence type="predicted"/>
<reference evidence="13 14" key="1">
    <citation type="journal article" date="2011" name="J. Bacteriol.">
        <title>Genome sequence of Taylorella equigenitalis MCE9, the causative agent of contagious equine metritis.</title>
        <authorList>
            <person name="Hebert L."/>
            <person name="Moumen B."/>
            <person name="Duquesne F."/>
            <person name="Breuil M.F."/>
            <person name="Laugier C."/>
            <person name="Batto J.M."/>
            <person name="Renault P."/>
            <person name="Petry S."/>
        </authorList>
    </citation>
    <scope>NUCLEOTIDE SEQUENCE [LARGE SCALE GENOMIC DNA]</scope>
    <source>
        <strain evidence="13 14">MCE9</strain>
    </source>
</reference>
<keyword evidence="7" id="KW-0998">Cell outer membrane</keyword>
<evidence type="ECO:0000256" key="4">
    <source>
        <dbReference type="ARBA" id="ARBA00023026"/>
    </source>
</evidence>
<protein>
    <recommendedName>
        <fullName evidence="9">Transferrin-binding protein B</fullName>
    </recommendedName>
</protein>
<feature type="domain" description="Transferrin-binding protein B N-lobe handle" evidence="12">
    <location>
        <begin position="42"/>
        <end position="183"/>
    </location>
</feature>
<dbReference type="AlphaFoldDB" id="A0A654KF19"/>
<dbReference type="InterPro" id="IPR038669">
    <property type="entry name" value="TbpB_N-lobe_sf"/>
</dbReference>
<dbReference type="GO" id="GO:0009986">
    <property type="term" value="C:cell surface"/>
    <property type="evidence" value="ECO:0007669"/>
    <property type="project" value="UniProtKB-SubCell"/>
</dbReference>
<dbReference type="Gene3D" id="2.40.128.250">
    <property type="match status" value="1"/>
</dbReference>
<evidence type="ECO:0000256" key="5">
    <source>
        <dbReference type="ARBA" id="ARBA00023136"/>
    </source>
</evidence>